<evidence type="ECO:0000256" key="1">
    <source>
        <dbReference type="ARBA" id="ARBA00004123"/>
    </source>
</evidence>
<keyword evidence="2" id="KW-0539">Nucleus</keyword>
<proteinExistence type="predicted"/>
<dbReference type="InterPro" id="IPR021858">
    <property type="entry name" value="Fun_TF"/>
</dbReference>
<dbReference type="PROSITE" id="PS00463">
    <property type="entry name" value="ZN2_CY6_FUNGAL_1"/>
    <property type="match status" value="1"/>
</dbReference>
<gene>
    <name evidence="5" type="ORF">FN846DRAFT_951453</name>
</gene>
<organism evidence="5 6">
    <name type="scientific">Sphaerosporella brunnea</name>
    <dbReference type="NCBI Taxonomy" id="1250544"/>
    <lineage>
        <taxon>Eukaryota</taxon>
        <taxon>Fungi</taxon>
        <taxon>Dikarya</taxon>
        <taxon>Ascomycota</taxon>
        <taxon>Pezizomycotina</taxon>
        <taxon>Pezizomycetes</taxon>
        <taxon>Pezizales</taxon>
        <taxon>Pyronemataceae</taxon>
        <taxon>Sphaerosporella</taxon>
    </lineage>
</organism>
<dbReference type="CDD" id="cd00067">
    <property type="entry name" value="GAL4"/>
    <property type="match status" value="1"/>
</dbReference>
<dbReference type="PANTHER" id="PTHR37534:SF47">
    <property type="entry name" value="ZN(2)-C6 FUNGAL-TYPE DOMAIN-CONTAINING PROTEIN"/>
    <property type="match status" value="1"/>
</dbReference>
<dbReference type="AlphaFoldDB" id="A0A5J5EW16"/>
<protein>
    <submittedName>
        <fullName evidence="5">Fungal-specific transcription factor domain-containing protein</fullName>
    </submittedName>
</protein>
<dbReference type="GO" id="GO:0000976">
    <property type="term" value="F:transcription cis-regulatory region binding"/>
    <property type="evidence" value="ECO:0007669"/>
    <property type="project" value="TreeGrafter"/>
</dbReference>
<reference evidence="5 6" key="1">
    <citation type="submission" date="2019-09" db="EMBL/GenBank/DDBJ databases">
        <title>Draft genome of the ectomycorrhizal ascomycete Sphaerosporella brunnea.</title>
        <authorList>
            <consortium name="DOE Joint Genome Institute"/>
            <person name="Benucci G.M."/>
            <person name="Marozzi G."/>
            <person name="Antonielli L."/>
            <person name="Sanchez S."/>
            <person name="Marco P."/>
            <person name="Wang X."/>
            <person name="Falini L.B."/>
            <person name="Barry K."/>
            <person name="Haridas S."/>
            <person name="Lipzen A."/>
            <person name="Labutti K."/>
            <person name="Grigoriev I.V."/>
            <person name="Murat C."/>
            <person name="Martin F."/>
            <person name="Albertini E."/>
            <person name="Donnini D."/>
            <person name="Bonito G."/>
        </authorList>
    </citation>
    <scope>NUCLEOTIDE SEQUENCE [LARGE SCALE GENOMIC DNA]</scope>
    <source>
        <strain evidence="5 6">Sb_GMNB300</strain>
    </source>
</reference>
<dbReference type="OrthoDB" id="3886144at2759"/>
<feature type="compositionally biased region" description="Polar residues" evidence="3">
    <location>
        <begin position="8"/>
        <end position="17"/>
    </location>
</feature>
<dbReference type="Pfam" id="PF00172">
    <property type="entry name" value="Zn_clus"/>
    <property type="match status" value="1"/>
</dbReference>
<dbReference type="GO" id="GO:0045944">
    <property type="term" value="P:positive regulation of transcription by RNA polymerase II"/>
    <property type="evidence" value="ECO:0007669"/>
    <property type="project" value="TreeGrafter"/>
</dbReference>
<dbReference type="GO" id="GO:0000981">
    <property type="term" value="F:DNA-binding transcription factor activity, RNA polymerase II-specific"/>
    <property type="evidence" value="ECO:0007669"/>
    <property type="project" value="InterPro"/>
</dbReference>
<dbReference type="PROSITE" id="PS50048">
    <property type="entry name" value="ZN2_CY6_FUNGAL_2"/>
    <property type="match status" value="1"/>
</dbReference>
<dbReference type="SMART" id="SM00066">
    <property type="entry name" value="GAL4"/>
    <property type="match status" value="1"/>
</dbReference>
<evidence type="ECO:0000313" key="5">
    <source>
        <dbReference type="EMBL" id="KAA8904973.1"/>
    </source>
</evidence>
<dbReference type="InterPro" id="IPR001138">
    <property type="entry name" value="Zn2Cys6_DnaBD"/>
</dbReference>
<evidence type="ECO:0000313" key="6">
    <source>
        <dbReference type="Proteomes" id="UP000326924"/>
    </source>
</evidence>
<comment type="caution">
    <text evidence="5">The sequence shown here is derived from an EMBL/GenBank/DDBJ whole genome shotgun (WGS) entry which is preliminary data.</text>
</comment>
<dbReference type="SUPFAM" id="SSF57701">
    <property type="entry name" value="Zn2/Cys6 DNA-binding domain"/>
    <property type="match status" value="1"/>
</dbReference>
<feature type="region of interest" description="Disordered" evidence="3">
    <location>
        <begin position="1"/>
        <end position="26"/>
    </location>
</feature>
<dbReference type="Pfam" id="PF11951">
    <property type="entry name" value="Fungal_trans_2"/>
    <property type="match status" value="1"/>
</dbReference>
<dbReference type="InParanoid" id="A0A5J5EW16"/>
<dbReference type="InterPro" id="IPR036864">
    <property type="entry name" value="Zn2-C6_fun-type_DNA-bd_sf"/>
</dbReference>
<evidence type="ECO:0000256" key="2">
    <source>
        <dbReference type="ARBA" id="ARBA00023242"/>
    </source>
</evidence>
<sequence>MDALSVSVPASNASSGHGSIGPGAEMKIGRAGVESSGLVIKPKQSKSRNGCVTCKAKRLKCDETKPTCRQCQKRGVPCGGYKKDFKWRPFEEAAIAGKGLKTTRKGIQKKKSPPSRITGEQLNQISFGPTRPGPEPLPNGFFHLDPIYIIPNDASKHLQTPPLSAALPADVNIPRDHDVDLCGNDQLGISSGMEGMQRPPAIPTQNLFDLAGILGNMEQGATSVDVLPEIAEDEIEEVIRGGTGQGLIASPALSMASTSSSDSSSSNGEHFISMHEIFRRPKLTVDSPEILLSYFDKNTCGIMSVKDGPTENPWRTLIWPLAYDSQALYHAISSMTAFHMSRERPELRVEGMEHMRKSIRFLAQGLSHGNIRQDAALATTLVLAFSEAFDRHISTGIEHLRGARVLLNQQLIRITPPSIQTAGFQRLKFLFNVWVYLDVLARLTSDEEENAGMDPRNTYAPLMESSEIDPLLGCAATLFPLIGEAACLVQRVRRSAKNSVGIIASAMDLKVQLESWQVREYYEPIEDPTSDVTHCITTAEAYRWATLLYLHQAVPELPSPSAHELADKVMRLIASIPPASRCCIIHIYPLLAAGCEAVGHEERNWVKERWEGMSSRMWIGNIDKAWEVVKEVWYRRDVFRATHSVSRYRSPPYDELNDVDIWNKEFEQGPPVVASPKRMFDFGTTRPPPHLQTTQRGGASDVLQEHRKGGYEYEVSIKGNLHWLGVMKDWRWEVLLG</sequence>
<evidence type="ECO:0000259" key="4">
    <source>
        <dbReference type="PROSITE" id="PS50048"/>
    </source>
</evidence>
<comment type="subcellular location">
    <subcellularLocation>
        <location evidence="1">Nucleus</location>
    </subcellularLocation>
</comment>
<dbReference type="Gene3D" id="4.10.240.10">
    <property type="entry name" value="Zn(2)-C6 fungal-type DNA-binding domain"/>
    <property type="match status" value="1"/>
</dbReference>
<dbReference type="GO" id="GO:0008270">
    <property type="term" value="F:zinc ion binding"/>
    <property type="evidence" value="ECO:0007669"/>
    <property type="project" value="InterPro"/>
</dbReference>
<feature type="domain" description="Zn(2)-C6 fungal-type" evidence="4">
    <location>
        <begin position="50"/>
        <end position="78"/>
    </location>
</feature>
<dbReference type="PANTHER" id="PTHR37534">
    <property type="entry name" value="TRANSCRIPTIONAL ACTIVATOR PROTEIN UGA3"/>
    <property type="match status" value="1"/>
</dbReference>
<name>A0A5J5EW16_9PEZI</name>
<keyword evidence="6" id="KW-1185">Reference proteome</keyword>
<dbReference type="GO" id="GO:0005634">
    <property type="term" value="C:nucleus"/>
    <property type="evidence" value="ECO:0007669"/>
    <property type="project" value="UniProtKB-SubCell"/>
</dbReference>
<dbReference type="EMBL" id="VXIS01000102">
    <property type="protein sequence ID" value="KAA8904973.1"/>
    <property type="molecule type" value="Genomic_DNA"/>
</dbReference>
<dbReference type="Proteomes" id="UP000326924">
    <property type="component" value="Unassembled WGS sequence"/>
</dbReference>
<accession>A0A5J5EW16</accession>
<evidence type="ECO:0000256" key="3">
    <source>
        <dbReference type="SAM" id="MobiDB-lite"/>
    </source>
</evidence>